<keyword evidence="1" id="KW-0812">Transmembrane</keyword>
<keyword evidence="1" id="KW-1133">Transmembrane helix</keyword>
<evidence type="ECO:0000313" key="3">
    <source>
        <dbReference type="Proteomes" id="UP000501669"/>
    </source>
</evidence>
<dbReference type="AlphaFoldDB" id="A0A7Z3H1G3"/>
<feature type="transmembrane region" description="Helical" evidence="1">
    <location>
        <begin position="16"/>
        <end position="35"/>
    </location>
</feature>
<evidence type="ECO:0000256" key="1">
    <source>
        <dbReference type="SAM" id="Phobius"/>
    </source>
</evidence>
<gene>
    <name evidence="2" type="ORF">C6Y56_18900</name>
</gene>
<dbReference type="Proteomes" id="UP000501669">
    <property type="component" value="Chromosome"/>
</dbReference>
<name>A0A7Z3H1G3_PSEFL</name>
<sequence>MGNGMDNFWGSDVGKVALGGAIAIAGQLMVFLLSWGKEHIVAWRKSELEAQHLGIQLVYVFEKLAGDCYSAVNDHTFTDQSGRTFNAVDNPELTLPPNGDYRVLPTAIMYDVMSIPSRLEAIREGLAAMHEFASPPDYSEYYEYRRETLSRLGLKALELVDALCNKYKFPRPERIEHYDPKEVFLHYVRKSAEVPI</sequence>
<protein>
    <submittedName>
        <fullName evidence="2">Uncharacterized protein</fullName>
    </submittedName>
</protein>
<reference evidence="2 3" key="1">
    <citation type="submission" date="2018-03" db="EMBL/GenBank/DDBJ databases">
        <title>Complete genome sequence of Pseudomonas fluorescens sp. G7.</title>
        <authorList>
            <person name="Gao C.-H."/>
            <person name="Li Z."/>
            <person name="Cai P."/>
        </authorList>
    </citation>
    <scope>NUCLEOTIDE SEQUENCE [LARGE SCALE GENOMIC DNA]</scope>
    <source>
        <strain evidence="2 3">G7</strain>
    </source>
</reference>
<proteinExistence type="predicted"/>
<organism evidence="2 3">
    <name type="scientific">Pseudomonas fluorescens</name>
    <dbReference type="NCBI Taxonomy" id="294"/>
    <lineage>
        <taxon>Bacteria</taxon>
        <taxon>Pseudomonadati</taxon>
        <taxon>Pseudomonadota</taxon>
        <taxon>Gammaproteobacteria</taxon>
        <taxon>Pseudomonadales</taxon>
        <taxon>Pseudomonadaceae</taxon>
        <taxon>Pseudomonas</taxon>
    </lineage>
</organism>
<evidence type="ECO:0000313" key="2">
    <source>
        <dbReference type="EMBL" id="QJP96539.1"/>
    </source>
</evidence>
<dbReference type="EMBL" id="CP027561">
    <property type="protein sequence ID" value="QJP96539.1"/>
    <property type="molecule type" value="Genomic_DNA"/>
</dbReference>
<keyword evidence="1" id="KW-0472">Membrane</keyword>
<accession>A0A7Z3H1G3</accession>